<dbReference type="AlphaFoldDB" id="A0AAE1NT14"/>
<protein>
    <submittedName>
        <fullName evidence="2">Uncharacterized protein</fullName>
    </submittedName>
</protein>
<evidence type="ECO:0000313" key="3">
    <source>
        <dbReference type="Proteomes" id="UP001292094"/>
    </source>
</evidence>
<keyword evidence="3" id="KW-1185">Reference proteome</keyword>
<reference evidence="2" key="1">
    <citation type="submission" date="2023-11" db="EMBL/GenBank/DDBJ databases">
        <title>Genome assemblies of two species of porcelain crab, Petrolisthes cinctipes and Petrolisthes manimaculis (Anomura: Porcellanidae).</title>
        <authorList>
            <person name="Angst P."/>
        </authorList>
    </citation>
    <scope>NUCLEOTIDE SEQUENCE</scope>
    <source>
        <strain evidence="2">PB745_02</strain>
        <tissue evidence="2">Gill</tissue>
    </source>
</reference>
<evidence type="ECO:0000313" key="2">
    <source>
        <dbReference type="EMBL" id="KAK4295208.1"/>
    </source>
</evidence>
<sequence length="92" mass="10549">MRPPTTGVNVRPTAIGIRLTSLITWYPNRVAACMDILKRDTLGQFPFRPPHALLTHTEPRQQQRRPDNPSPDQQTFAPNILTKINPHTDTRR</sequence>
<feature type="compositionally biased region" description="Basic and acidic residues" evidence="1">
    <location>
        <begin position="57"/>
        <end position="67"/>
    </location>
</feature>
<dbReference type="EMBL" id="JAWZYT010004122">
    <property type="protein sequence ID" value="KAK4295208.1"/>
    <property type="molecule type" value="Genomic_DNA"/>
</dbReference>
<comment type="caution">
    <text evidence="2">The sequence shown here is derived from an EMBL/GenBank/DDBJ whole genome shotgun (WGS) entry which is preliminary data.</text>
</comment>
<gene>
    <name evidence="2" type="ORF">Pmani_032221</name>
</gene>
<proteinExistence type="predicted"/>
<feature type="region of interest" description="Disordered" evidence="1">
    <location>
        <begin position="48"/>
        <end position="92"/>
    </location>
</feature>
<accession>A0AAE1NT14</accession>
<organism evidence="2 3">
    <name type="scientific">Petrolisthes manimaculis</name>
    <dbReference type="NCBI Taxonomy" id="1843537"/>
    <lineage>
        <taxon>Eukaryota</taxon>
        <taxon>Metazoa</taxon>
        <taxon>Ecdysozoa</taxon>
        <taxon>Arthropoda</taxon>
        <taxon>Crustacea</taxon>
        <taxon>Multicrustacea</taxon>
        <taxon>Malacostraca</taxon>
        <taxon>Eumalacostraca</taxon>
        <taxon>Eucarida</taxon>
        <taxon>Decapoda</taxon>
        <taxon>Pleocyemata</taxon>
        <taxon>Anomura</taxon>
        <taxon>Galatheoidea</taxon>
        <taxon>Porcellanidae</taxon>
        <taxon>Petrolisthes</taxon>
    </lineage>
</organism>
<dbReference type="Proteomes" id="UP001292094">
    <property type="component" value="Unassembled WGS sequence"/>
</dbReference>
<evidence type="ECO:0000256" key="1">
    <source>
        <dbReference type="SAM" id="MobiDB-lite"/>
    </source>
</evidence>
<name>A0AAE1NT14_9EUCA</name>